<evidence type="ECO:0000313" key="1">
    <source>
        <dbReference type="EMBL" id="KAL0264322.1"/>
    </source>
</evidence>
<sequence>MADHSTRAHIINFNPGDVEELETADRIGGIGTMLENITGLSALVLSICCQVPCGRVINIFHIETRMKRLHVSGILEESLDDILKSGGFVPEQLTKVAYHMGFNLGIWDRGSALAYSEVQDISLPTVLVKYQGVGLWTGLRRKDGEEASALDVCPTASILPHPPEYNRILGLIDRLEIPDGLPELVPYWREDFRRRWYRPIDQFARLWDRWISTLPEDQRPPHVNQRATDWDQQSVRINAFYYIQLADYNASMAVTKPFSRFGAITAEQQAELRVKKRPSILEDTQGFPAAQRHCIREWLRLLGIKHGWEFKSYFNSLDVCICTLEKDGAGKYRINISDENCEWRHFKQASIPPTLYLFKKPARDLGSADKESEVFQMWDVLPGFFDGAHDGAVETFLLYTIRSAMELDRYPDTEVLLSSASPWALDINISMKAFGDRMKHDLFVNRIE</sequence>
<dbReference type="GeneID" id="92004355"/>
<evidence type="ECO:0000313" key="2">
    <source>
        <dbReference type="Proteomes" id="UP001430584"/>
    </source>
</evidence>
<proteinExistence type="predicted"/>
<protein>
    <submittedName>
        <fullName evidence="1">Uncharacterized protein</fullName>
    </submittedName>
</protein>
<accession>A0ABR3CTU1</accession>
<gene>
    <name evidence="1" type="ORF">SLS55_000270</name>
</gene>
<dbReference type="RefSeq" id="XP_066637062.1">
    <property type="nucleotide sequence ID" value="XM_066771783.1"/>
</dbReference>
<name>A0ABR3CTU1_9PEZI</name>
<organism evidence="1 2">
    <name type="scientific">Diplodia seriata</name>
    <dbReference type="NCBI Taxonomy" id="420778"/>
    <lineage>
        <taxon>Eukaryota</taxon>
        <taxon>Fungi</taxon>
        <taxon>Dikarya</taxon>
        <taxon>Ascomycota</taxon>
        <taxon>Pezizomycotina</taxon>
        <taxon>Dothideomycetes</taxon>
        <taxon>Dothideomycetes incertae sedis</taxon>
        <taxon>Botryosphaeriales</taxon>
        <taxon>Botryosphaeriaceae</taxon>
        <taxon>Diplodia</taxon>
    </lineage>
</organism>
<reference evidence="1 2" key="1">
    <citation type="submission" date="2024-02" db="EMBL/GenBank/DDBJ databases">
        <title>De novo assembly and annotation of 12 fungi associated with fruit tree decline syndrome in Ontario, Canada.</title>
        <authorList>
            <person name="Sulman M."/>
            <person name="Ellouze W."/>
            <person name="Ilyukhin E."/>
        </authorList>
    </citation>
    <scope>NUCLEOTIDE SEQUENCE [LARGE SCALE GENOMIC DNA]</scope>
    <source>
        <strain evidence="1 2">FDS-637</strain>
    </source>
</reference>
<keyword evidence="2" id="KW-1185">Reference proteome</keyword>
<dbReference type="Proteomes" id="UP001430584">
    <property type="component" value="Unassembled WGS sequence"/>
</dbReference>
<comment type="caution">
    <text evidence="1">The sequence shown here is derived from an EMBL/GenBank/DDBJ whole genome shotgun (WGS) entry which is preliminary data.</text>
</comment>
<dbReference type="EMBL" id="JAJVCZ030000001">
    <property type="protein sequence ID" value="KAL0264322.1"/>
    <property type="molecule type" value="Genomic_DNA"/>
</dbReference>